<dbReference type="EMBL" id="CH476743">
    <property type="protein sequence ID" value="EIE88693.1"/>
    <property type="molecule type" value="Genomic_DNA"/>
</dbReference>
<reference evidence="1 2" key="1">
    <citation type="journal article" date="2009" name="PLoS Genet.">
        <title>Genomic analysis of the basal lineage fungus Rhizopus oryzae reveals a whole-genome duplication.</title>
        <authorList>
            <person name="Ma L.-J."/>
            <person name="Ibrahim A.S."/>
            <person name="Skory C."/>
            <person name="Grabherr M.G."/>
            <person name="Burger G."/>
            <person name="Butler M."/>
            <person name="Elias M."/>
            <person name="Idnurm A."/>
            <person name="Lang B.F."/>
            <person name="Sone T."/>
            <person name="Abe A."/>
            <person name="Calvo S.E."/>
            <person name="Corrochano L.M."/>
            <person name="Engels R."/>
            <person name="Fu J."/>
            <person name="Hansberg W."/>
            <person name="Kim J.-M."/>
            <person name="Kodira C.D."/>
            <person name="Koehrsen M.J."/>
            <person name="Liu B."/>
            <person name="Miranda-Saavedra D."/>
            <person name="O'Leary S."/>
            <person name="Ortiz-Castellanos L."/>
            <person name="Poulter R."/>
            <person name="Rodriguez-Romero J."/>
            <person name="Ruiz-Herrera J."/>
            <person name="Shen Y.-Q."/>
            <person name="Zeng Q."/>
            <person name="Galagan J."/>
            <person name="Birren B.W."/>
            <person name="Cuomo C.A."/>
            <person name="Wickes B.L."/>
        </authorList>
    </citation>
    <scope>NUCLEOTIDE SEQUENCE [LARGE SCALE GENOMIC DNA]</scope>
    <source>
        <strain evidence="2">RA 99-880 / ATCC MYA-4621 / FGSC 9543 / NRRL 43880</strain>
    </source>
</reference>
<dbReference type="InParanoid" id="I1CJR3"/>
<sequence length="97" mass="11159">MRAFIDAGMMLKDIPIILNWPCFVFPSPSAKEIISQIALESKLLATTIILLYKTSLFIPPNFWVITEKLNHMSKDISLFLFIQDQVRKNMACKLKTN</sequence>
<dbReference type="GeneID" id="93620369"/>
<dbReference type="Proteomes" id="UP000009138">
    <property type="component" value="Unassembled WGS sequence"/>
</dbReference>
<accession>I1CJR3</accession>
<dbReference type="AlphaFoldDB" id="I1CJR3"/>
<proteinExistence type="predicted"/>
<dbReference type="RefSeq" id="XP_067524089.1">
    <property type="nucleotide sequence ID" value="XM_067667988.1"/>
</dbReference>
<dbReference type="VEuPathDB" id="FungiDB:RO3G_13404"/>
<evidence type="ECO:0000313" key="1">
    <source>
        <dbReference type="EMBL" id="EIE88693.1"/>
    </source>
</evidence>
<organism evidence="1 2">
    <name type="scientific">Rhizopus delemar (strain RA 99-880 / ATCC MYA-4621 / FGSC 9543 / NRRL 43880)</name>
    <name type="common">Mucormycosis agent</name>
    <name type="synonym">Rhizopus arrhizus var. delemar</name>
    <dbReference type="NCBI Taxonomy" id="246409"/>
    <lineage>
        <taxon>Eukaryota</taxon>
        <taxon>Fungi</taxon>
        <taxon>Fungi incertae sedis</taxon>
        <taxon>Mucoromycota</taxon>
        <taxon>Mucoromycotina</taxon>
        <taxon>Mucoromycetes</taxon>
        <taxon>Mucorales</taxon>
        <taxon>Mucorineae</taxon>
        <taxon>Rhizopodaceae</taxon>
        <taxon>Rhizopus</taxon>
    </lineage>
</organism>
<keyword evidence="2" id="KW-1185">Reference proteome</keyword>
<name>I1CJR3_RHIO9</name>
<protein>
    <submittedName>
        <fullName evidence="1">Uncharacterized protein</fullName>
    </submittedName>
</protein>
<gene>
    <name evidence="1" type="ORF">RO3G_13404</name>
</gene>
<evidence type="ECO:0000313" key="2">
    <source>
        <dbReference type="Proteomes" id="UP000009138"/>
    </source>
</evidence>